<accession>A0ABT8YNY9</accession>
<proteinExistence type="predicted"/>
<dbReference type="SUPFAM" id="SSF46785">
    <property type="entry name" value="Winged helix' DNA-binding domain"/>
    <property type="match status" value="1"/>
</dbReference>
<evidence type="ECO:0000313" key="4">
    <source>
        <dbReference type="Proteomes" id="UP001174932"/>
    </source>
</evidence>
<dbReference type="PANTHER" id="PTHR34580">
    <property type="match status" value="1"/>
</dbReference>
<sequence length="238" mass="26383">MSRSSRLLDLVQILRRHRYPVSGASLAGDLGVSLRTLYRDIATLQAQGADIEGEPGLGYILKPGFLLPPLMFTEDELEALALGARWVASRADSGLASAASHALAKIADVVPEDLKSRLDATSLLVGSTAGQVPDKVDLAEIRRAIRLERIVDIAYADGAGNLTERRIWPVALGYFDKLRMVVAWCELRNDFRHFRTDRISAIKSEDKRYPRRKTVLLKEWKRSSGIPDAAFKTNADKN</sequence>
<name>A0ABT8YNY9_9HYPH</name>
<organism evidence="3 4">
    <name type="scientific">Rhizobium alvei</name>
    <dbReference type="NCBI Taxonomy" id="1132659"/>
    <lineage>
        <taxon>Bacteria</taxon>
        <taxon>Pseudomonadati</taxon>
        <taxon>Pseudomonadota</taxon>
        <taxon>Alphaproteobacteria</taxon>
        <taxon>Hyphomicrobiales</taxon>
        <taxon>Rhizobiaceae</taxon>
        <taxon>Rhizobium/Agrobacterium group</taxon>
        <taxon>Rhizobium</taxon>
    </lineage>
</organism>
<dbReference type="RefSeq" id="WP_304377325.1">
    <property type="nucleotide sequence ID" value="NZ_JAUOZU010000010.1"/>
</dbReference>
<feature type="domain" description="Helix-turn-helix type 11" evidence="1">
    <location>
        <begin position="6"/>
        <end position="60"/>
    </location>
</feature>
<dbReference type="InterPro" id="IPR036390">
    <property type="entry name" value="WH_DNA-bd_sf"/>
</dbReference>
<comment type="caution">
    <text evidence="3">The sequence shown here is derived from an EMBL/GenBank/DDBJ whole genome shotgun (WGS) entry which is preliminary data.</text>
</comment>
<evidence type="ECO:0000259" key="1">
    <source>
        <dbReference type="Pfam" id="PF08279"/>
    </source>
</evidence>
<reference evidence="3" key="1">
    <citation type="journal article" date="2015" name="Int. J. Syst. Evol. Microbiol.">
        <title>Rhizobium alvei sp. nov., isolated from a freshwater river.</title>
        <authorList>
            <person name="Sheu S.Y."/>
            <person name="Huang H.W."/>
            <person name="Young C.C."/>
            <person name="Chen W.M."/>
        </authorList>
    </citation>
    <scope>NUCLEOTIDE SEQUENCE</scope>
    <source>
        <strain evidence="3">TNR-22</strain>
    </source>
</reference>
<evidence type="ECO:0000259" key="2">
    <source>
        <dbReference type="Pfam" id="PF13280"/>
    </source>
</evidence>
<dbReference type="InterPro" id="IPR026881">
    <property type="entry name" value="WYL_dom"/>
</dbReference>
<dbReference type="PROSITE" id="PS52050">
    <property type="entry name" value="WYL"/>
    <property type="match status" value="1"/>
</dbReference>
<dbReference type="PANTHER" id="PTHR34580:SF3">
    <property type="entry name" value="PROTEIN PAFB"/>
    <property type="match status" value="1"/>
</dbReference>
<reference evidence="3" key="2">
    <citation type="submission" date="2023-07" db="EMBL/GenBank/DDBJ databases">
        <authorList>
            <person name="Shen H."/>
        </authorList>
    </citation>
    <scope>NUCLEOTIDE SEQUENCE</scope>
    <source>
        <strain evidence="3">TNR-22</strain>
    </source>
</reference>
<dbReference type="InterPro" id="IPR013196">
    <property type="entry name" value="HTH_11"/>
</dbReference>
<dbReference type="Proteomes" id="UP001174932">
    <property type="component" value="Unassembled WGS sequence"/>
</dbReference>
<keyword evidence="4" id="KW-1185">Reference proteome</keyword>
<feature type="domain" description="WYL" evidence="2">
    <location>
        <begin position="138"/>
        <end position="203"/>
    </location>
</feature>
<evidence type="ECO:0000313" key="3">
    <source>
        <dbReference type="EMBL" id="MDO6965404.1"/>
    </source>
</evidence>
<dbReference type="Pfam" id="PF08279">
    <property type="entry name" value="HTH_11"/>
    <property type="match status" value="1"/>
</dbReference>
<dbReference type="Pfam" id="PF13280">
    <property type="entry name" value="WYL"/>
    <property type="match status" value="1"/>
</dbReference>
<protein>
    <submittedName>
        <fullName evidence="3">YafY family protein</fullName>
    </submittedName>
</protein>
<dbReference type="Gene3D" id="1.10.10.10">
    <property type="entry name" value="Winged helix-like DNA-binding domain superfamily/Winged helix DNA-binding domain"/>
    <property type="match status" value="1"/>
</dbReference>
<gene>
    <name evidence="3" type="ORF">Q4481_15665</name>
</gene>
<dbReference type="InterPro" id="IPR051534">
    <property type="entry name" value="CBASS_pafABC_assoc_protein"/>
</dbReference>
<dbReference type="EMBL" id="JAUOZU010000010">
    <property type="protein sequence ID" value="MDO6965404.1"/>
    <property type="molecule type" value="Genomic_DNA"/>
</dbReference>
<dbReference type="InterPro" id="IPR036388">
    <property type="entry name" value="WH-like_DNA-bd_sf"/>
</dbReference>